<reference evidence="3 4" key="1">
    <citation type="journal article" date="2019" name="Nat. Ecol. Evol.">
        <title>Megaphylogeny resolves global patterns of mushroom evolution.</title>
        <authorList>
            <person name="Varga T."/>
            <person name="Krizsan K."/>
            <person name="Foldi C."/>
            <person name="Dima B."/>
            <person name="Sanchez-Garcia M."/>
            <person name="Sanchez-Ramirez S."/>
            <person name="Szollosi G.J."/>
            <person name="Szarkandi J.G."/>
            <person name="Papp V."/>
            <person name="Albert L."/>
            <person name="Andreopoulos W."/>
            <person name="Angelini C."/>
            <person name="Antonin V."/>
            <person name="Barry K.W."/>
            <person name="Bougher N.L."/>
            <person name="Buchanan P."/>
            <person name="Buyck B."/>
            <person name="Bense V."/>
            <person name="Catcheside P."/>
            <person name="Chovatia M."/>
            <person name="Cooper J."/>
            <person name="Damon W."/>
            <person name="Desjardin D."/>
            <person name="Finy P."/>
            <person name="Geml J."/>
            <person name="Haridas S."/>
            <person name="Hughes K."/>
            <person name="Justo A."/>
            <person name="Karasinski D."/>
            <person name="Kautmanova I."/>
            <person name="Kiss B."/>
            <person name="Kocsube S."/>
            <person name="Kotiranta H."/>
            <person name="LaButti K.M."/>
            <person name="Lechner B.E."/>
            <person name="Liimatainen K."/>
            <person name="Lipzen A."/>
            <person name="Lukacs Z."/>
            <person name="Mihaltcheva S."/>
            <person name="Morgado L.N."/>
            <person name="Niskanen T."/>
            <person name="Noordeloos M.E."/>
            <person name="Ohm R.A."/>
            <person name="Ortiz-Santana B."/>
            <person name="Ovrebo C."/>
            <person name="Racz N."/>
            <person name="Riley R."/>
            <person name="Savchenko A."/>
            <person name="Shiryaev A."/>
            <person name="Soop K."/>
            <person name="Spirin V."/>
            <person name="Szebenyi C."/>
            <person name="Tomsovsky M."/>
            <person name="Tulloss R.E."/>
            <person name="Uehling J."/>
            <person name="Grigoriev I.V."/>
            <person name="Vagvolgyi C."/>
            <person name="Papp T."/>
            <person name="Martin F.M."/>
            <person name="Miettinen O."/>
            <person name="Hibbett D.S."/>
            <person name="Nagy L.G."/>
        </authorList>
    </citation>
    <scope>NUCLEOTIDE SEQUENCE [LARGE SCALE GENOMIC DNA]</scope>
    <source>
        <strain evidence="3 4">HHB13444</strain>
    </source>
</reference>
<dbReference type="InParanoid" id="A0A5C3NSQ6"/>
<dbReference type="AlphaFoldDB" id="A0A5C3NSQ6"/>
<organism evidence="3 4">
    <name type="scientific">Polyporus arcularius HHB13444</name>
    <dbReference type="NCBI Taxonomy" id="1314778"/>
    <lineage>
        <taxon>Eukaryota</taxon>
        <taxon>Fungi</taxon>
        <taxon>Dikarya</taxon>
        <taxon>Basidiomycota</taxon>
        <taxon>Agaricomycotina</taxon>
        <taxon>Agaricomycetes</taxon>
        <taxon>Polyporales</taxon>
        <taxon>Polyporaceae</taxon>
        <taxon>Polyporus</taxon>
    </lineage>
</organism>
<evidence type="ECO:0000256" key="1">
    <source>
        <dbReference type="ARBA" id="ARBA00009986"/>
    </source>
</evidence>
<protein>
    <submittedName>
        <fullName evidence="3">Aldehyde dehydrogenase</fullName>
    </submittedName>
</protein>
<comment type="similarity">
    <text evidence="1">Belongs to the aldehyde dehydrogenase family.</text>
</comment>
<accession>A0A5C3NSQ6</accession>
<dbReference type="Pfam" id="PF00171">
    <property type="entry name" value="Aldedh"/>
    <property type="match status" value="1"/>
</dbReference>
<proteinExistence type="inferred from homology"/>
<dbReference type="InterPro" id="IPR016162">
    <property type="entry name" value="Ald_DH_N"/>
</dbReference>
<evidence type="ECO:0000313" key="4">
    <source>
        <dbReference type="Proteomes" id="UP000308197"/>
    </source>
</evidence>
<dbReference type="InterPro" id="IPR016161">
    <property type="entry name" value="Ald_DH/histidinol_DH"/>
</dbReference>
<dbReference type="InterPro" id="IPR015590">
    <property type="entry name" value="Aldehyde_DH_dom"/>
</dbReference>
<dbReference type="Proteomes" id="UP000308197">
    <property type="component" value="Unassembled WGS sequence"/>
</dbReference>
<dbReference type="SUPFAM" id="SSF53720">
    <property type="entry name" value="ALDH-like"/>
    <property type="match status" value="1"/>
</dbReference>
<evidence type="ECO:0000259" key="2">
    <source>
        <dbReference type="Pfam" id="PF00171"/>
    </source>
</evidence>
<dbReference type="STRING" id="1314778.A0A5C3NSQ6"/>
<feature type="domain" description="Aldehyde dehydrogenase" evidence="2">
    <location>
        <begin position="12"/>
        <end position="92"/>
    </location>
</feature>
<gene>
    <name evidence="3" type="ORF">K466DRAFT_605388</name>
</gene>
<dbReference type="EMBL" id="ML211787">
    <property type="protein sequence ID" value="TFK80374.1"/>
    <property type="molecule type" value="Genomic_DNA"/>
</dbReference>
<dbReference type="Gene3D" id="3.40.605.10">
    <property type="entry name" value="Aldehyde Dehydrogenase, Chain A, domain 1"/>
    <property type="match status" value="1"/>
</dbReference>
<dbReference type="PANTHER" id="PTHR11699">
    <property type="entry name" value="ALDEHYDE DEHYDROGENASE-RELATED"/>
    <property type="match status" value="1"/>
</dbReference>
<dbReference type="GO" id="GO:0016491">
    <property type="term" value="F:oxidoreductase activity"/>
    <property type="evidence" value="ECO:0007669"/>
    <property type="project" value="InterPro"/>
</dbReference>
<keyword evidence="4" id="KW-1185">Reference proteome</keyword>
<name>A0A5C3NSQ6_9APHY</name>
<sequence length="93" mass="9986">MHCREHAPSRPTCWKIGPTLATGCSIVFKPLTALYMSKLIDEADFPAGVFNLVNGYRHVVGQATADHMGIEKVAFTGSTLVGCKSMESAASRT</sequence>
<evidence type="ECO:0000313" key="3">
    <source>
        <dbReference type="EMBL" id="TFK80374.1"/>
    </source>
</evidence>